<proteinExistence type="predicted"/>
<gene>
    <name evidence="1" type="ORF">HMPREF3202_02092</name>
</gene>
<sequence>MLMKEHQVDFKALKAKVGIDDIAFSLGYQIDRKAGLGRYIELVLPDAVGGRRDTIIVSHIYDKAQQTFFRRNGQRGDVISFIQENAHSFGISGRNNWDIISKVMAKFANQPIEDKAKQTYAQIGSVNKPFDPKLYHTEPILQNLDAAQYIFRQRNIKKETIQAFAPWIHRVKDTRFDSDYFNIGFPYVQPGSDKVEGYEIRGYGSFKRKATGTNSTTAAWIVDLSNGHNPQDIKIVYFAESAYDIMAFYQANKARLQADLDKSVFVSIGGTFSNLQVGSIMDYYANARAVDCFDNDVPGRIYGMRMVGVVEKIPLNIVQTDDAIRVSHNGQKHKLDPQKATLNNLRTFLHFKREYGVEKAPSAFKDWNDVVMNKPSSVILTKSKYEREDNLREKRMGGLKM</sequence>
<dbReference type="Pfam" id="PF13155">
    <property type="entry name" value="Toprim_2"/>
    <property type="match status" value="1"/>
</dbReference>
<name>A0A137SRX3_9BACT</name>
<accession>A0A137SRX3</accession>
<reference evidence="1 2" key="1">
    <citation type="submission" date="2016-02" db="EMBL/GenBank/DDBJ databases">
        <authorList>
            <person name="Wen L."/>
            <person name="He K."/>
            <person name="Yang H."/>
        </authorList>
    </citation>
    <scope>NUCLEOTIDE SEQUENCE [LARGE SCALE GENOMIC DNA]</scope>
    <source>
        <strain evidence="1 2">GED7880</strain>
    </source>
</reference>
<evidence type="ECO:0000313" key="2">
    <source>
        <dbReference type="Proteomes" id="UP000070093"/>
    </source>
</evidence>
<organism evidence="1 2">
    <name type="scientific">Prevotella bivia</name>
    <dbReference type="NCBI Taxonomy" id="28125"/>
    <lineage>
        <taxon>Bacteria</taxon>
        <taxon>Pseudomonadati</taxon>
        <taxon>Bacteroidota</taxon>
        <taxon>Bacteroidia</taxon>
        <taxon>Bacteroidales</taxon>
        <taxon>Prevotellaceae</taxon>
        <taxon>Prevotella</taxon>
    </lineage>
</organism>
<dbReference type="AlphaFoldDB" id="A0A137SRX3"/>
<dbReference type="Proteomes" id="UP000070093">
    <property type="component" value="Unassembled WGS sequence"/>
</dbReference>
<evidence type="ECO:0000313" key="1">
    <source>
        <dbReference type="EMBL" id="KXO15121.1"/>
    </source>
</evidence>
<comment type="caution">
    <text evidence="1">The sequence shown here is derived from an EMBL/GenBank/DDBJ whole genome shotgun (WGS) entry which is preliminary data.</text>
</comment>
<dbReference type="EMBL" id="LTAG01000117">
    <property type="protein sequence ID" value="KXO15121.1"/>
    <property type="molecule type" value="Genomic_DNA"/>
</dbReference>
<dbReference type="PATRIC" id="fig|28125.4.peg.2088"/>
<dbReference type="STRING" id="28125.HMPREF3202_02092"/>
<protein>
    <submittedName>
        <fullName evidence="1">Uncharacterized protein</fullName>
    </submittedName>
</protein>